<dbReference type="Gene3D" id="1.10.150.20">
    <property type="entry name" value="5' to 3' exonuclease, C-terminal subdomain"/>
    <property type="match status" value="1"/>
</dbReference>
<name>A0A6N7RNT4_9ACTN</name>
<evidence type="ECO:0000313" key="3">
    <source>
        <dbReference type="Proteomes" id="UP000438093"/>
    </source>
</evidence>
<dbReference type="AlphaFoldDB" id="A0A6N7RNT4"/>
<dbReference type="InterPro" id="IPR007077">
    <property type="entry name" value="TfoX_C"/>
</dbReference>
<sequence length="176" mass="19038">MPISSARIRGYLPAIHYLQQTQQGKGCDIALAKNVMHAASRSVLSSLIALKKVKNAEDVEHAFARVYGECEARGIMGELERIFGDRASFAGFPGIGKALAGKLKDAGVANPAELARVGAVSAWGSVYRMDPSFPPKWVYSFKAAIEGVPVKEIDPETKKRLKIEVEALVAENRRAA</sequence>
<proteinExistence type="predicted"/>
<accession>A0A6N7RNT4</accession>
<evidence type="ECO:0000313" key="2">
    <source>
        <dbReference type="EMBL" id="MRX82906.1"/>
    </source>
</evidence>
<dbReference type="Pfam" id="PF04994">
    <property type="entry name" value="TfoX_C"/>
    <property type="match status" value="1"/>
</dbReference>
<feature type="domain" description="TfoX C-terminal" evidence="1">
    <location>
        <begin position="93"/>
        <end position="162"/>
    </location>
</feature>
<protein>
    <recommendedName>
        <fullName evidence="1">TfoX C-terminal domain-containing protein</fullName>
    </recommendedName>
</protein>
<gene>
    <name evidence="2" type="ORF">GJG86_10425</name>
</gene>
<reference evidence="3" key="1">
    <citation type="submission" date="2019-08" db="EMBL/GenBank/DDBJ databases">
        <title>Arthrobacter sp. nov., isolated from plateau pika and Tibetan wild ass.</title>
        <authorList>
            <person name="Ge Y."/>
        </authorList>
    </citation>
    <scope>NUCLEOTIDE SEQUENCE [LARGE SCALE GENOMIC DNA]</scope>
    <source>
        <strain evidence="3">HF-4214</strain>
    </source>
</reference>
<comment type="caution">
    <text evidence="2">The sequence shown here is derived from an EMBL/GenBank/DDBJ whole genome shotgun (WGS) entry which is preliminary data.</text>
</comment>
<evidence type="ECO:0000259" key="1">
    <source>
        <dbReference type="Pfam" id="PF04994"/>
    </source>
</evidence>
<dbReference type="Proteomes" id="UP000438093">
    <property type="component" value="Unassembled WGS sequence"/>
</dbReference>
<keyword evidence="3" id="KW-1185">Reference proteome</keyword>
<dbReference type="EMBL" id="VTFY01000008">
    <property type="protein sequence ID" value="MRX82906.1"/>
    <property type="molecule type" value="Genomic_DNA"/>
</dbReference>
<organism evidence="2 3">
    <name type="scientific">Eggerthella guodeyinii</name>
    <dbReference type="NCBI Taxonomy" id="2690837"/>
    <lineage>
        <taxon>Bacteria</taxon>
        <taxon>Bacillati</taxon>
        <taxon>Actinomycetota</taxon>
        <taxon>Coriobacteriia</taxon>
        <taxon>Eggerthellales</taxon>
        <taxon>Eggerthellaceae</taxon>
        <taxon>Eggerthella</taxon>
    </lineage>
</organism>